<gene>
    <name evidence="8" type="ORF">ANCCAN_20854</name>
</gene>
<dbReference type="EMBL" id="JOJR01000940">
    <property type="protein sequence ID" value="RCN33317.1"/>
    <property type="molecule type" value="Genomic_DNA"/>
</dbReference>
<dbReference type="STRING" id="29170.A0A368FSV6"/>
<dbReference type="OrthoDB" id="377733at2759"/>
<dbReference type="GO" id="GO:0015031">
    <property type="term" value="P:protein transport"/>
    <property type="evidence" value="ECO:0007669"/>
    <property type="project" value="UniProtKB-KW"/>
</dbReference>
<dbReference type="Pfam" id="PF01217">
    <property type="entry name" value="Clat_adaptor_s"/>
    <property type="match status" value="1"/>
</dbReference>
<dbReference type="GO" id="GO:0012505">
    <property type="term" value="C:endomembrane system"/>
    <property type="evidence" value="ECO:0007669"/>
    <property type="project" value="UniProtKB-SubCell"/>
</dbReference>
<comment type="similarity">
    <text evidence="2">Belongs to the adaptor complexes small subunit family.</text>
</comment>
<evidence type="ECO:0000256" key="1">
    <source>
        <dbReference type="ARBA" id="ARBA00004308"/>
    </source>
</evidence>
<comment type="caution">
    <text evidence="8">The sequence shown here is derived from an EMBL/GenBank/DDBJ whole genome shotgun (WGS) entry which is preliminary data.</text>
</comment>
<feature type="region of interest" description="Disordered" evidence="6">
    <location>
        <begin position="170"/>
        <end position="200"/>
    </location>
</feature>
<dbReference type="InterPro" id="IPR011012">
    <property type="entry name" value="Longin-like_dom_sf"/>
</dbReference>
<evidence type="ECO:0000256" key="3">
    <source>
        <dbReference type="ARBA" id="ARBA00022448"/>
    </source>
</evidence>
<feature type="compositionally biased region" description="Polar residues" evidence="6">
    <location>
        <begin position="170"/>
        <end position="187"/>
    </location>
</feature>
<evidence type="ECO:0000256" key="2">
    <source>
        <dbReference type="ARBA" id="ARBA00006972"/>
    </source>
</evidence>
<proteinExistence type="inferred from homology"/>
<dbReference type="SUPFAM" id="SSF64356">
    <property type="entry name" value="SNARE-like"/>
    <property type="match status" value="1"/>
</dbReference>
<dbReference type="PANTHER" id="PTHR11753">
    <property type="entry name" value="ADAPTOR COMPLEXES SMALL SUBUNIT FAMILY"/>
    <property type="match status" value="1"/>
</dbReference>
<evidence type="ECO:0000313" key="9">
    <source>
        <dbReference type="Proteomes" id="UP000252519"/>
    </source>
</evidence>
<evidence type="ECO:0000256" key="5">
    <source>
        <dbReference type="ARBA" id="ARBA00023136"/>
    </source>
</evidence>
<organism evidence="8 9">
    <name type="scientific">Ancylostoma caninum</name>
    <name type="common">Dog hookworm</name>
    <dbReference type="NCBI Taxonomy" id="29170"/>
    <lineage>
        <taxon>Eukaryota</taxon>
        <taxon>Metazoa</taxon>
        <taxon>Ecdysozoa</taxon>
        <taxon>Nematoda</taxon>
        <taxon>Chromadorea</taxon>
        <taxon>Rhabditida</taxon>
        <taxon>Rhabditina</taxon>
        <taxon>Rhabditomorpha</taxon>
        <taxon>Strongyloidea</taxon>
        <taxon>Ancylostomatidae</taxon>
        <taxon>Ancylostomatinae</taxon>
        <taxon>Ancylostoma</taxon>
    </lineage>
</organism>
<sequence>MIKAILVINNHGKPRLLKFYQYYTEEMQQQIVRETFQLVSKRDDNVFRCRYGLSKGTSGMRFLDLARCSGQHRIYRSLAVVFMHLCSDIPDDFAADWCRYGRNGLDNDVIIVILACIVVHTMCHIDMGSRYKETGFFTIAYPTPREQAVMQLKSTGSTSGFERLASNSTRAVVSNKSSRSQNGTMSRSVREDTELRGHDNLGLDYGSTEMVMLAVPNPEQPHVTRIAVRPDDV</sequence>
<name>A0A368FSV6_ANCCA</name>
<comment type="subcellular location">
    <subcellularLocation>
        <location evidence="1">Endomembrane system</location>
    </subcellularLocation>
</comment>
<evidence type="ECO:0000313" key="8">
    <source>
        <dbReference type="EMBL" id="RCN33317.1"/>
    </source>
</evidence>
<reference evidence="8 9" key="1">
    <citation type="submission" date="2014-10" db="EMBL/GenBank/DDBJ databases">
        <title>Draft genome of the hookworm Ancylostoma caninum.</title>
        <authorList>
            <person name="Mitreva M."/>
        </authorList>
    </citation>
    <scope>NUCLEOTIDE SEQUENCE [LARGE SCALE GENOMIC DNA]</scope>
    <source>
        <strain evidence="8 9">Baltimore</strain>
    </source>
</reference>
<dbReference type="Proteomes" id="UP000252519">
    <property type="component" value="Unassembled WGS sequence"/>
</dbReference>
<dbReference type="Gene3D" id="3.30.450.60">
    <property type="match status" value="1"/>
</dbReference>
<feature type="compositionally biased region" description="Basic and acidic residues" evidence="6">
    <location>
        <begin position="188"/>
        <end position="200"/>
    </location>
</feature>
<keyword evidence="5" id="KW-0472">Membrane</keyword>
<keyword evidence="9" id="KW-1185">Reference proteome</keyword>
<dbReference type="InterPro" id="IPR022775">
    <property type="entry name" value="AP_mu_sigma_su"/>
</dbReference>
<keyword evidence="4" id="KW-0653">Protein transport</keyword>
<dbReference type="AlphaFoldDB" id="A0A368FSV6"/>
<evidence type="ECO:0000256" key="6">
    <source>
        <dbReference type="SAM" id="MobiDB-lite"/>
    </source>
</evidence>
<keyword evidence="3" id="KW-0813">Transport</keyword>
<feature type="domain" description="AP complex mu/sigma subunit" evidence="7">
    <location>
        <begin position="1"/>
        <end position="88"/>
    </location>
</feature>
<evidence type="ECO:0000259" key="7">
    <source>
        <dbReference type="Pfam" id="PF01217"/>
    </source>
</evidence>
<protein>
    <recommendedName>
        <fullName evidence="7">AP complex mu/sigma subunit domain-containing protein</fullName>
    </recommendedName>
</protein>
<dbReference type="InterPro" id="IPR016635">
    <property type="entry name" value="AP_complex_ssu"/>
</dbReference>
<accession>A0A368FSV6</accession>
<evidence type="ECO:0000256" key="4">
    <source>
        <dbReference type="ARBA" id="ARBA00022927"/>
    </source>
</evidence>